<dbReference type="CDD" id="cd03413">
    <property type="entry name" value="CbiK_C"/>
    <property type="match status" value="1"/>
</dbReference>
<feature type="binding site" evidence="2">
    <location>
        <position position="210"/>
    </location>
    <ligand>
        <name>Co(2+)</name>
        <dbReference type="ChEBI" id="CHEBI:48828"/>
    </ligand>
</feature>
<protein>
    <submittedName>
        <fullName evidence="3">Sirohydrochlorin cobaltochelatase</fullName>
    </submittedName>
</protein>
<evidence type="ECO:0000256" key="1">
    <source>
        <dbReference type="PIRSR" id="PIRSR033579-1"/>
    </source>
</evidence>
<dbReference type="GO" id="GO:0016852">
    <property type="term" value="F:sirohydrochlorin cobaltochelatase activity"/>
    <property type="evidence" value="ECO:0007669"/>
    <property type="project" value="InterPro"/>
</dbReference>
<name>A0A1M6SM71_9FIRM</name>
<keyword evidence="2" id="KW-0479">Metal-binding</keyword>
<dbReference type="SUPFAM" id="SSF53800">
    <property type="entry name" value="Chelatase"/>
    <property type="match status" value="1"/>
</dbReference>
<evidence type="ECO:0000313" key="3">
    <source>
        <dbReference type="EMBL" id="SHK45851.1"/>
    </source>
</evidence>
<keyword evidence="4" id="KW-1185">Reference proteome</keyword>
<accession>A0A1M6SM71</accession>
<evidence type="ECO:0000313" key="4">
    <source>
        <dbReference type="Proteomes" id="UP000184386"/>
    </source>
</evidence>
<keyword evidence="2" id="KW-0170">Cobalt</keyword>
<feature type="active site" description="Proton acceptor" evidence="1">
    <location>
        <position position="145"/>
    </location>
</feature>
<organism evidence="3 4">
    <name type="scientific">Anaerocolumna jejuensis DSM 15929</name>
    <dbReference type="NCBI Taxonomy" id="1121322"/>
    <lineage>
        <taxon>Bacteria</taxon>
        <taxon>Bacillati</taxon>
        <taxon>Bacillota</taxon>
        <taxon>Clostridia</taxon>
        <taxon>Lachnospirales</taxon>
        <taxon>Lachnospiraceae</taxon>
        <taxon>Anaerocolumna</taxon>
    </lineage>
</organism>
<dbReference type="EMBL" id="FRAC01000012">
    <property type="protein sequence ID" value="SHK45851.1"/>
    <property type="molecule type" value="Genomic_DNA"/>
</dbReference>
<reference evidence="3 4" key="1">
    <citation type="submission" date="2016-11" db="EMBL/GenBank/DDBJ databases">
        <authorList>
            <person name="Jaros S."/>
            <person name="Januszkiewicz K."/>
            <person name="Wedrychowicz H."/>
        </authorList>
    </citation>
    <scope>NUCLEOTIDE SEQUENCE [LARGE SCALE GENOMIC DNA]</scope>
    <source>
        <strain evidence="3 4">DSM 15929</strain>
    </source>
</reference>
<gene>
    <name evidence="3" type="ORF">SAMN02745136_02516</name>
</gene>
<dbReference type="RefSeq" id="WP_073276400.1">
    <property type="nucleotide sequence ID" value="NZ_FRAC01000012.1"/>
</dbReference>
<dbReference type="Gene3D" id="3.40.50.1400">
    <property type="match status" value="2"/>
</dbReference>
<dbReference type="OrthoDB" id="9770331at2"/>
<dbReference type="PIRSF" id="PIRSF033579">
    <property type="entry name" value="Anaer_Co_chel"/>
    <property type="match status" value="1"/>
</dbReference>
<sequence>MNKGILIVSFGTTYKETREKNIDRVAEEVQEQFPGWQVYQAYSSNIVRKILKNRDNLIIPDTREALLQMAGDGITRAVVLPTHIIDGIENSRMKQTIEECRGLFTKIQTAGVLMEKEDDYRRIAKGLWEEIKSLAFNSPVILMGHGSAHEADSCYGKLEEVLRSYTGKEIYIATVEGSITIDSVIDRLNRLKREDKRALLLPFMLVAGDHAINDMAGEEDSFAAKLKAEGYEVQCILKGLGEYEHIRNIYIEHLREVLD</sequence>
<proteinExistence type="predicted"/>
<evidence type="ECO:0000256" key="2">
    <source>
        <dbReference type="PIRSR" id="PIRSR033579-3"/>
    </source>
</evidence>
<feature type="binding site" evidence="2">
    <location>
        <position position="145"/>
    </location>
    <ligand>
        <name>Co(2+)</name>
        <dbReference type="ChEBI" id="CHEBI:48828"/>
    </ligand>
</feature>
<dbReference type="Proteomes" id="UP000184386">
    <property type="component" value="Unassembled WGS sequence"/>
</dbReference>
<dbReference type="Pfam" id="PF06180">
    <property type="entry name" value="CbiK"/>
    <property type="match status" value="1"/>
</dbReference>
<dbReference type="GO" id="GO:0046872">
    <property type="term" value="F:metal ion binding"/>
    <property type="evidence" value="ECO:0007669"/>
    <property type="project" value="UniProtKB-KW"/>
</dbReference>
<feature type="binding site" evidence="2">
    <location>
        <position position="176"/>
    </location>
    <ligand>
        <name>Co(2+)</name>
        <dbReference type="ChEBI" id="CHEBI:48828"/>
    </ligand>
</feature>
<dbReference type="InterPro" id="IPR010388">
    <property type="entry name" value="Anaerobic_Co-chelatase"/>
</dbReference>
<dbReference type="AlphaFoldDB" id="A0A1M6SM71"/>
<dbReference type="GO" id="GO:0019251">
    <property type="term" value="P:anaerobic cobalamin biosynthetic process"/>
    <property type="evidence" value="ECO:0007669"/>
    <property type="project" value="InterPro"/>
</dbReference>
<dbReference type="STRING" id="1121322.SAMN02745136_02516"/>